<dbReference type="GO" id="GO:0051301">
    <property type="term" value="P:cell division"/>
    <property type="evidence" value="ECO:0007669"/>
    <property type="project" value="UniProtKB-KW"/>
</dbReference>
<sequence length="2019" mass="226910">MTAEEDTSYTKLPIEERCVHKLWKARISGYEEAIKLFGQLDEKAPEWNKFTGIVKKFVIDSNAVAQEKGLVATLVFVENSATAGRTVGDVMTGLITKCYGAPKAKTKDIAIQITLMFIEIEKQDIVIEELIKGMDHKFPKIVSTCIKASTQAIKEFGSKVLNIKPLLKKLQSILEDRDKSVRDEAKLLAIEIYSWIGPTPVKANLANLKPLQIQELEAEFEKVSGDKPRPTRYLRSQQEQAAKMEEVVTANGDVVLEEAVDEVDDPEEHIDPVNILCQLNKDFYEKLEAKKWQERKEAIDMLEGILSKAPKLESGEYGDLVRALKKIITKDTNVIIVGIAAKCMAMLANGLKKRFETYASACIPGLLEKFKEKKQNVVLPLRDAVDAIYLSMTLESIHEDILAAIDNKNPSVKAESVSFLARCFTKCTPTILNKKYLKIFTTALIKTLNESDPTVRDHSAEALGTAWKVVSEKNILPFLTGVDAIKLAKIKEAAEKAVITAKPTVVKEHVLKPTSVSSSNLEKKTSASNKTNPARRIRTAVANPSTKSTVNSKAKKPTSAPGGGRKALTSKTLPPIESEKEIGDDELEEIALTFCSPEILSGMVDANWKTRLATVQEFSQIIDQMESPPVSSQVLIKLLNKKPGIKDNNIQIQKLKLECLKKVFEKFPTTSTSMDCCIQDVSSLLGDNKNGNLAGQVLTTLAESTRLDLVSNAVLEYAFTVQKNPKVQIDALNWLSGAILEFGFIIEPKSVMQNIKKAVSASNPQVRLAVISLLGVMYLYMGPQLSLFFENEKPTLVQQINAEFEKHQGEVPPKPTRGKIIDGSTESLDVASDDEKPAFEVNIRDIVPRVDISPQITDALINELSDKDWKVRSDALTKLQNIITEAKFITSELGEARKALQDRISDSNARLGSNAINLVELIAKAMGSSFKSYIKGYLPGVLNALGDPKTFKCQSARQCMNTWADVCGYREFFGGDILLDALKNNSVTLRSELWTWLSEKLPLIPSKTIPADELKCLLQVLYISLEDRNASVRSASEKAVLGFMMHLGYASMYGACEKLKPMSVKFCREKLDKERPNLPVVPIEKPKTVKSGIPAGSSVKSGGSKIPPPKAAAKTNKENVLPRASTATNKKKEEFDNGPLFQRNNLKHQRDIDEHKLKSLKWNFSTPREEFVEQLREQMLTAGINKMLITNMFHPDFRYHLKAIEHLSVDLSTADDNNLALISNLDLILKWMTLRFFDTNPSVLLKGLEYLQHIFDILMAQKYTLHDTEASSFVPYLVTKLGDPKDSVRNNVRAILKQIAFIFPTSKMFQYIMDGVKSKNSRQRSECLDHLATMIEDYGTSICQPSVPIACKELAKSIGDRDNSVRTAALNCFVAAFFLHGEALYKFVGNISEKDMGLLRERLKRASKNRAVPVATVQPTIKMVAPPVQQVPITDDVVNDQYNSDEEEHNATFNISHESQQEPSPQRYSNDSPSRPTSTLSYRSGNIPTTNELPSSLRMGFRRPTSEVYDEPQTTRYALDEKFIQELEAEEITKPELKLKTYNWNADHDEITFRKRIQDKSQTSPDKTILSSKPCINVSPYSTATITKSPKTPPAPVDPIQQLINQVPSQNIETSKNALTSLDQMLLRPDMRSKFLEGGKVLSLFYAIIKQFDILSESHDIDVTVGYKNMFNLCLNLYKYQEFTLILNEQIVRDLLSKLLYLLSMKGPENSADTQLFGRCVNSLIMNVLEHSAHTPVTCALLGMLYDTVKYPQNSSTHYKELVMKCIWKIVKDFQEWGEELCYDRVLAHIHRFLKEFDSKHWKKQPSDTPLRTCKTVLHTMVKTRSDKVLESLASPEFPKESEMVIYIHKLLRHLNSESRPESSKRKHRTPYDELSDIFQLIGQHENTDEGIQQLHRFKIKHPNIDIEPHISKTTKYFQDYIHRKLSAIEDNLKSCLVEPNGNNDSVKPITSTPLRKLDSAVPSEADGFMKRLQILKMKASREEAYGLPNGECNGNNRLDEDSQDEDLPMLNTSRSPRK</sequence>
<keyword evidence="6" id="KW-0206">Cytoskeleton</keyword>
<dbReference type="FunFam" id="1.25.10.10:FF:000050">
    <property type="entry name" value="Cytoskeleton-associated protein 5 isoform X1"/>
    <property type="match status" value="1"/>
</dbReference>
<dbReference type="GO" id="GO:0005874">
    <property type="term" value="C:microtubule"/>
    <property type="evidence" value="ECO:0007669"/>
    <property type="project" value="UniProtKB-ARBA"/>
</dbReference>
<dbReference type="InterPro" id="IPR048491">
    <property type="entry name" value="XMAP215_CLASP_TOG"/>
</dbReference>
<feature type="domain" description="TOG" evidence="10">
    <location>
        <begin position="581"/>
        <end position="813"/>
    </location>
</feature>
<dbReference type="GO" id="GO:0005813">
    <property type="term" value="C:centrosome"/>
    <property type="evidence" value="ECO:0007669"/>
    <property type="project" value="UniProtKB-SubCell"/>
</dbReference>
<dbReference type="InterPro" id="IPR011989">
    <property type="entry name" value="ARM-like"/>
</dbReference>
<organism evidence="11 12">
    <name type="scientific">Cinara cedri</name>
    <dbReference type="NCBI Taxonomy" id="506608"/>
    <lineage>
        <taxon>Eukaryota</taxon>
        <taxon>Metazoa</taxon>
        <taxon>Ecdysozoa</taxon>
        <taxon>Arthropoda</taxon>
        <taxon>Hexapoda</taxon>
        <taxon>Insecta</taxon>
        <taxon>Pterygota</taxon>
        <taxon>Neoptera</taxon>
        <taxon>Paraneoptera</taxon>
        <taxon>Hemiptera</taxon>
        <taxon>Sternorrhyncha</taxon>
        <taxon>Aphidomorpha</taxon>
        <taxon>Aphidoidea</taxon>
        <taxon>Aphididae</taxon>
        <taxon>Lachninae</taxon>
        <taxon>Cinara</taxon>
    </lineage>
</organism>
<dbReference type="GO" id="GO:0051010">
    <property type="term" value="F:microtubule plus-end binding"/>
    <property type="evidence" value="ECO:0007669"/>
    <property type="project" value="InterPro"/>
</dbReference>
<dbReference type="SMART" id="SM01349">
    <property type="entry name" value="TOG"/>
    <property type="match status" value="5"/>
</dbReference>
<keyword evidence="2" id="KW-0963">Cytoplasm</keyword>
<evidence type="ECO:0000256" key="4">
    <source>
        <dbReference type="ARBA" id="ARBA00022737"/>
    </source>
</evidence>
<dbReference type="Gene3D" id="1.25.10.10">
    <property type="entry name" value="Leucine-rich Repeat Variant"/>
    <property type="match status" value="5"/>
</dbReference>
<dbReference type="InterPro" id="IPR034085">
    <property type="entry name" value="TOG"/>
</dbReference>
<dbReference type="Pfam" id="PF12348">
    <property type="entry name" value="CLASP_N"/>
    <property type="match status" value="1"/>
</dbReference>
<dbReference type="SUPFAM" id="SSF48371">
    <property type="entry name" value="ARM repeat"/>
    <property type="match status" value="2"/>
</dbReference>
<gene>
    <name evidence="11" type="ORF">CINCED_3A003705</name>
</gene>
<dbReference type="GO" id="GO:0051231">
    <property type="term" value="P:spindle elongation"/>
    <property type="evidence" value="ECO:0007669"/>
    <property type="project" value="UniProtKB-ARBA"/>
</dbReference>
<feature type="compositionally biased region" description="Polar residues" evidence="9">
    <location>
        <begin position="542"/>
        <end position="552"/>
    </location>
</feature>
<proteinExistence type="inferred from homology"/>
<keyword evidence="5" id="KW-0498">Mitosis</keyword>
<dbReference type="GO" id="GO:0030951">
    <property type="term" value="P:establishment or maintenance of microtubule cytoskeleton polarity"/>
    <property type="evidence" value="ECO:0007669"/>
    <property type="project" value="InterPro"/>
</dbReference>
<dbReference type="OrthoDB" id="205662at2759"/>
<evidence type="ECO:0000313" key="12">
    <source>
        <dbReference type="Proteomes" id="UP000325440"/>
    </source>
</evidence>
<accession>A0A5E4M748</accession>
<keyword evidence="4" id="KW-0677">Repeat</keyword>
<dbReference type="Pfam" id="PF21041">
    <property type="entry name" value="XMAP215_CLASP_TOG"/>
    <property type="match status" value="4"/>
</dbReference>
<evidence type="ECO:0000256" key="6">
    <source>
        <dbReference type="ARBA" id="ARBA00023212"/>
    </source>
</evidence>
<keyword evidence="12" id="KW-1185">Reference proteome</keyword>
<feature type="region of interest" description="Disordered" evidence="9">
    <location>
        <begin position="1986"/>
        <end position="2019"/>
    </location>
</feature>
<dbReference type="EMBL" id="CABPRJ010000073">
    <property type="protein sequence ID" value="VVC27219.1"/>
    <property type="molecule type" value="Genomic_DNA"/>
</dbReference>
<protein>
    <submittedName>
        <fullName evidence="11">Armadillo-type fold,TOG domain,CLASP N-terminal domain,Armadillo-like helical</fullName>
    </submittedName>
</protein>
<dbReference type="InterPro" id="IPR016024">
    <property type="entry name" value="ARM-type_fold"/>
</dbReference>
<keyword evidence="3" id="KW-0132">Cell division</keyword>
<feature type="compositionally biased region" description="Polar residues" evidence="9">
    <location>
        <begin position="516"/>
        <end position="532"/>
    </location>
</feature>
<dbReference type="InterPro" id="IPR045110">
    <property type="entry name" value="XMAP215"/>
</dbReference>
<dbReference type="PANTHER" id="PTHR12609">
    <property type="entry name" value="MICROTUBULE ASSOCIATED PROTEIN XMAP215"/>
    <property type="match status" value="1"/>
</dbReference>
<dbReference type="InterPro" id="IPR024395">
    <property type="entry name" value="CLASP_N_dom"/>
</dbReference>
<evidence type="ECO:0000256" key="7">
    <source>
        <dbReference type="ARBA" id="ARBA00023306"/>
    </source>
</evidence>
<feature type="domain" description="TOG" evidence="10">
    <location>
        <begin position="268"/>
        <end position="503"/>
    </location>
</feature>
<feature type="region of interest" description="Disordered" evidence="9">
    <location>
        <begin position="1089"/>
        <end position="1125"/>
    </location>
</feature>
<feature type="compositionally biased region" description="Polar residues" evidence="9">
    <location>
        <begin position="1451"/>
        <end position="1494"/>
    </location>
</feature>
<evidence type="ECO:0000256" key="8">
    <source>
        <dbReference type="ARBA" id="ARBA00025722"/>
    </source>
</evidence>
<feature type="domain" description="TOG" evidence="10">
    <location>
        <begin position="845"/>
        <end position="1080"/>
    </location>
</feature>
<dbReference type="GO" id="GO:0061863">
    <property type="term" value="F:microtubule plus end polymerase"/>
    <property type="evidence" value="ECO:0007669"/>
    <property type="project" value="InterPro"/>
</dbReference>
<evidence type="ECO:0000256" key="9">
    <source>
        <dbReference type="SAM" id="MobiDB-lite"/>
    </source>
</evidence>
<feature type="domain" description="TOG" evidence="10">
    <location>
        <begin position="2"/>
        <end position="229"/>
    </location>
</feature>
<evidence type="ECO:0000259" key="10">
    <source>
        <dbReference type="SMART" id="SM01349"/>
    </source>
</evidence>
<dbReference type="FunFam" id="1.25.10.10:FF:000019">
    <property type="entry name" value="Cytoskeleton-associated protein 5"/>
    <property type="match status" value="1"/>
</dbReference>
<dbReference type="GO" id="GO:0046785">
    <property type="term" value="P:microtubule polymerization"/>
    <property type="evidence" value="ECO:0007669"/>
    <property type="project" value="InterPro"/>
</dbReference>
<keyword evidence="7" id="KW-0131">Cell cycle</keyword>
<evidence type="ECO:0000256" key="2">
    <source>
        <dbReference type="ARBA" id="ARBA00022490"/>
    </source>
</evidence>
<comment type="similarity">
    <text evidence="8">Belongs to the TOG/XMAP215 family.</text>
</comment>
<feature type="region of interest" description="Disordered" evidence="9">
    <location>
        <begin position="1444"/>
        <end position="1499"/>
    </location>
</feature>
<reference evidence="11 12" key="1">
    <citation type="submission" date="2019-08" db="EMBL/GenBank/DDBJ databases">
        <authorList>
            <person name="Alioto T."/>
            <person name="Alioto T."/>
            <person name="Gomez Garrido J."/>
        </authorList>
    </citation>
    <scope>NUCLEOTIDE SEQUENCE [LARGE SCALE GENOMIC DNA]</scope>
</reference>
<feature type="region of interest" description="Disordered" evidence="9">
    <location>
        <begin position="516"/>
        <end position="580"/>
    </location>
</feature>
<dbReference type="FunFam" id="1.25.10.10:FF:000063">
    <property type="entry name" value="Putative cytoskeleton-associated protein 5"/>
    <property type="match status" value="1"/>
</dbReference>
<comment type="subcellular location">
    <subcellularLocation>
        <location evidence="1">Cytoplasm</location>
        <location evidence="1">Cytoskeleton</location>
        <location evidence="1">Microtubule organizing center</location>
        <location evidence="1">Centrosome</location>
    </subcellularLocation>
</comment>
<feature type="domain" description="TOG" evidence="10">
    <location>
        <begin position="1170"/>
        <end position="1412"/>
    </location>
</feature>
<evidence type="ECO:0000256" key="3">
    <source>
        <dbReference type="ARBA" id="ARBA00022618"/>
    </source>
</evidence>
<dbReference type="Proteomes" id="UP000325440">
    <property type="component" value="Unassembled WGS sequence"/>
</dbReference>
<name>A0A5E4M748_9HEMI</name>
<evidence type="ECO:0000313" key="11">
    <source>
        <dbReference type="EMBL" id="VVC27219.1"/>
    </source>
</evidence>
<evidence type="ECO:0000256" key="1">
    <source>
        <dbReference type="ARBA" id="ARBA00004300"/>
    </source>
</evidence>
<evidence type="ECO:0000256" key="5">
    <source>
        <dbReference type="ARBA" id="ARBA00022776"/>
    </source>
</evidence>